<dbReference type="PANTHER" id="PTHR43003">
    <property type="entry name" value="DNA-3-METHYLADENINE GLYCOSYLASE"/>
    <property type="match status" value="1"/>
</dbReference>
<dbReference type="SMART" id="SM00478">
    <property type="entry name" value="ENDO3c"/>
    <property type="match status" value="1"/>
</dbReference>
<dbReference type="GO" id="GO:0032131">
    <property type="term" value="F:alkylated DNA binding"/>
    <property type="evidence" value="ECO:0007669"/>
    <property type="project" value="TreeGrafter"/>
</dbReference>
<dbReference type="CDD" id="cd00056">
    <property type="entry name" value="ENDO3c"/>
    <property type="match status" value="1"/>
</dbReference>
<reference evidence="6" key="2">
    <citation type="journal article" date="2022" name="Microbiol. Resour. Announc.">
        <title>Whole-Genome Sequence of Entomortierella parvispora E1425, a Mucoromycotan Fungus Associated with Burkholderiaceae-Related Endosymbiotic Bacteria.</title>
        <authorList>
            <person name="Herlambang A."/>
            <person name="Guo Y."/>
            <person name="Takashima Y."/>
            <person name="Narisawa K."/>
            <person name="Ohta H."/>
            <person name="Nishizawa T."/>
        </authorList>
    </citation>
    <scope>NUCLEOTIDE SEQUENCE</scope>
    <source>
        <strain evidence="6">E1425</strain>
    </source>
</reference>
<accession>A0A9P3LV22</accession>
<evidence type="ECO:0000259" key="5">
    <source>
        <dbReference type="SMART" id="SM00478"/>
    </source>
</evidence>
<protein>
    <submittedName>
        <fullName evidence="6">DNA-3-methyladenine glycosylase II</fullName>
    </submittedName>
</protein>
<feature type="region of interest" description="Disordered" evidence="4">
    <location>
        <begin position="319"/>
        <end position="343"/>
    </location>
</feature>
<organism evidence="6 7">
    <name type="scientific">Entomortierella parvispora</name>
    <dbReference type="NCBI Taxonomy" id="205924"/>
    <lineage>
        <taxon>Eukaryota</taxon>
        <taxon>Fungi</taxon>
        <taxon>Fungi incertae sedis</taxon>
        <taxon>Mucoromycota</taxon>
        <taxon>Mortierellomycotina</taxon>
        <taxon>Mortierellomycetes</taxon>
        <taxon>Mortierellales</taxon>
        <taxon>Mortierellaceae</taxon>
        <taxon>Entomortierella</taxon>
    </lineage>
</organism>
<dbReference type="EMBL" id="BQFW01000005">
    <property type="protein sequence ID" value="GJJ71633.1"/>
    <property type="molecule type" value="Genomic_DNA"/>
</dbReference>
<gene>
    <name evidence="6" type="ORF">EMPS_03983</name>
</gene>
<keyword evidence="3" id="KW-0234">DNA repair</keyword>
<dbReference type="AlphaFoldDB" id="A0A9P3LV22"/>
<dbReference type="GO" id="GO:0006307">
    <property type="term" value="P:DNA alkylation repair"/>
    <property type="evidence" value="ECO:0007669"/>
    <property type="project" value="TreeGrafter"/>
</dbReference>
<dbReference type="GO" id="GO:0008725">
    <property type="term" value="F:DNA-3-methyladenine glycosylase activity"/>
    <property type="evidence" value="ECO:0007669"/>
    <property type="project" value="TreeGrafter"/>
</dbReference>
<sequence>MTIRTRRAAAEAAATITAGILKPSISLTFKQTKSRSITRTLVTKTGTKKEHQKTLLKIETLAVSDNIEESSSLRKTVRRRKAATITSDDAAKVVTTTTVTADTVVKETKVKAPATNPWANRPRHTPDYAHAALEHLCTADPALKPLIDRHPYLIDAEHETNYFRVLTRTIIGQQIHWKAARSIIYKFVSYYFPDGQVTVDSLDANDKTFPTPEQVLATSMDSLRQCGLSERKASYIQDLARHFAEGKITFTDQAMLKALTDQELASQLLCVRGIGQWTVDMFLMSSLERLDVLPTLDLGVRRGMEKHFSSEYKNGRWGIVEESSHGTSPKSKGKGKKVKAGEMSLDDMERMAERWRPYRSIASWYMWRNADAEDIVTAPV</sequence>
<dbReference type="GO" id="GO:0032993">
    <property type="term" value="C:protein-DNA complex"/>
    <property type="evidence" value="ECO:0007669"/>
    <property type="project" value="TreeGrafter"/>
</dbReference>
<dbReference type="Gene3D" id="1.10.340.30">
    <property type="entry name" value="Hypothetical protein, domain 2"/>
    <property type="match status" value="1"/>
</dbReference>
<evidence type="ECO:0000256" key="3">
    <source>
        <dbReference type="ARBA" id="ARBA00023204"/>
    </source>
</evidence>
<evidence type="ECO:0000313" key="7">
    <source>
        <dbReference type="Proteomes" id="UP000827284"/>
    </source>
</evidence>
<dbReference type="Pfam" id="PF00730">
    <property type="entry name" value="HhH-GPD"/>
    <property type="match status" value="1"/>
</dbReference>
<proteinExistence type="inferred from homology"/>
<evidence type="ECO:0000256" key="2">
    <source>
        <dbReference type="ARBA" id="ARBA00022763"/>
    </source>
</evidence>
<evidence type="ECO:0000256" key="4">
    <source>
        <dbReference type="SAM" id="MobiDB-lite"/>
    </source>
</evidence>
<dbReference type="PANTHER" id="PTHR43003:SF5">
    <property type="entry name" value="DNA-3-METHYLADENINE GLYCOSYLASE"/>
    <property type="match status" value="1"/>
</dbReference>
<keyword evidence="7" id="KW-1185">Reference proteome</keyword>
<dbReference type="Proteomes" id="UP000827284">
    <property type="component" value="Unassembled WGS sequence"/>
</dbReference>
<keyword evidence="2" id="KW-0227">DNA damage</keyword>
<comment type="caution">
    <text evidence="6">The sequence shown here is derived from an EMBL/GenBank/DDBJ whole genome shotgun (WGS) entry which is preliminary data.</text>
</comment>
<dbReference type="OrthoDB" id="415889at2759"/>
<dbReference type="FunFam" id="1.10.340.30:FF:000004">
    <property type="entry name" value="DNA-3-methyladenine glycosylase II"/>
    <property type="match status" value="1"/>
</dbReference>
<reference evidence="6" key="1">
    <citation type="submission" date="2021-11" db="EMBL/GenBank/DDBJ databases">
        <authorList>
            <person name="Herlambang A."/>
            <person name="Guo Y."/>
            <person name="Takashima Y."/>
            <person name="Nishizawa T."/>
        </authorList>
    </citation>
    <scope>NUCLEOTIDE SEQUENCE</scope>
    <source>
        <strain evidence="6">E1425</strain>
    </source>
</reference>
<dbReference type="GO" id="GO:0006285">
    <property type="term" value="P:base-excision repair, AP site formation"/>
    <property type="evidence" value="ECO:0007669"/>
    <property type="project" value="TreeGrafter"/>
</dbReference>
<dbReference type="InterPro" id="IPR051912">
    <property type="entry name" value="Alkylbase_DNA_Glycosylase/TA"/>
</dbReference>
<dbReference type="GO" id="GO:0043916">
    <property type="term" value="F:DNA-7-methylguanine glycosylase activity"/>
    <property type="evidence" value="ECO:0007669"/>
    <property type="project" value="TreeGrafter"/>
</dbReference>
<name>A0A9P3LV22_9FUNG</name>
<evidence type="ECO:0000313" key="6">
    <source>
        <dbReference type="EMBL" id="GJJ71633.1"/>
    </source>
</evidence>
<dbReference type="InterPro" id="IPR011257">
    <property type="entry name" value="DNA_glycosylase"/>
</dbReference>
<dbReference type="GO" id="GO:0005634">
    <property type="term" value="C:nucleus"/>
    <property type="evidence" value="ECO:0007669"/>
    <property type="project" value="TreeGrafter"/>
</dbReference>
<feature type="domain" description="HhH-GPD" evidence="5">
    <location>
        <begin position="171"/>
        <end position="371"/>
    </location>
</feature>
<comment type="similarity">
    <text evidence="1">Belongs to the alkylbase DNA glycosidase AlkA family.</text>
</comment>
<evidence type="ECO:0000256" key="1">
    <source>
        <dbReference type="ARBA" id="ARBA00010817"/>
    </source>
</evidence>
<dbReference type="InterPro" id="IPR003265">
    <property type="entry name" value="HhH-GPD_domain"/>
</dbReference>
<dbReference type="SUPFAM" id="SSF48150">
    <property type="entry name" value="DNA-glycosylase"/>
    <property type="match status" value="1"/>
</dbReference>
<dbReference type="Gene3D" id="1.10.1670.40">
    <property type="match status" value="1"/>
</dbReference>